<dbReference type="Proteomes" id="UP000759131">
    <property type="component" value="Unassembled WGS sequence"/>
</dbReference>
<reference evidence="12" key="1">
    <citation type="submission" date="2020-11" db="EMBL/GenBank/DDBJ databases">
        <authorList>
            <person name="Tran Van P."/>
        </authorList>
    </citation>
    <scope>NUCLEOTIDE SEQUENCE</scope>
</reference>
<keyword evidence="2" id="KW-0444">Lipid biosynthesis</keyword>
<dbReference type="SUPFAM" id="SSF55048">
    <property type="entry name" value="Probable ACP-binding domain of malonyl-CoA ACP transacylase"/>
    <property type="match status" value="1"/>
</dbReference>
<feature type="non-terminal residue" evidence="12">
    <location>
        <position position="1"/>
    </location>
</feature>
<dbReference type="EMBL" id="CAJPIZ010010666">
    <property type="protein sequence ID" value="CAG2112662.1"/>
    <property type="molecule type" value="Genomic_DNA"/>
</dbReference>
<dbReference type="Gene3D" id="3.40.366.10">
    <property type="entry name" value="Malonyl-Coenzyme A Acyl Carrier Protein, domain 2"/>
    <property type="match status" value="1"/>
</dbReference>
<evidence type="ECO:0000256" key="8">
    <source>
        <dbReference type="ARBA" id="ARBA00023268"/>
    </source>
</evidence>
<dbReference type="GO" id="GO:0016491">
    <property type="term" value="F:oxidoreductase activity"/>
    <property type="evidence" value="ECO:0007669"/>
    <property type="project" value="InterPro"/>
</dbReference>
<feature type="region of interest" description="C-terminal hotdog fold" evidence="9">
    <location>
        <begin position="637"/>
        <end position="773"/>
    </location>
</feature>
<evidence type="ECO:0000313" key="13">
    <source>
        <dbReference type="Proteomes" id="UP000759131"/>
    </source>
</evidence>
<accession>A0A7R9L043</accession>
<dbReference type="SUPFAM" id="SSF50129">
    <property type="entry name" value="GroES-like"/>
    <property type="match status" value="1"/>
</dbReference>
<dbReference type="OrthoDB" id="6505209at2759"/>
<evidence type="ECO:0000256" key="6">
    <source>
        <dbReference type="ARBA" id="ARBA00023098"/>
    </source>
</evidence>
<proteinExistence type="predicted"/>
<dbReference type="CDD" id="cd05195">
    <property type="entry name" value="enoyl_red"/>
    <property type="match status" value="1"/>
</dbReference>
<evidence type="ECO:0000256" key="9">
    <source>
        <dbReference type="PROSITE-ProRule" id="PRU01363"/>
    </source>
</evidence>
<feature type="domain" description="PKS/mFAS DH" evidence="11">
    <location>
        <begin position="499"/>
        <end position="773"/>
    </location>
</feature>
<dbReference type="InterPro" id="IPR032821">
    <property type="entry name" value="PKS_assoc"/>
</dbReference>
<dbReference type="SMART" id="SM00829">
    <property type="entry name" value="PKS_ER"/>
    <property type="match status" value="1"/>
</dbReference>
<evidence type="ECO:0000256" key="3">
    <source>
        <dbReference type="ARBA" id="ARBA00022832"/>
    </source>
</evidence>
<feature type="active site" description="Proton acceptor; for dehydratase activity" evidence="9">
    <location>
        <position position="532"/>
    </location>
</feature>
<evidence type="ECO:0000256" key="2">
    <source>
        <dbReference type="ARBA" id="ARBA00022516"/>
    </source>
</evidence>
<dbReference type="SMART" id="SM00827">
    <property type="entry name" value="PKS_AT"/>
    <property type="match status" value="1"/>
</dbReference>
<evidence type="ECO:0000256" key="10">
    <source>
        <dbReference type="SAM" id="Coils"/>
    </source>
</evidence>
<feature type="active site" description="Proton donor; for dehydratase activity" evidence="9">
    <location>
        <position position="689"/>
    </location>
</feature>
<dbReference type="InterPro" id="IPR001227">
    <property type="entry name" value="Ac_transferase_dom_sf"/>
</dbReference>
<keyword evidence="3" id="KW-0276">Fatty acid metabolism</keyword>
<dbReference type="InterPro" id="IPR016036">
    <property type="entry name" value="Malonyl_transacylase_ACP-bd"/>
</dbReference>
<keyword evidence="5" id="KW-0560">Oxidoreductase</keyword>
<dbReference type="InterPro" id="IPR011032">
    <property type="entry name" value="GroES-like_sf"/>
</dbReference>
<dbReference type="InterPro" id="IPR049552">
    <property type="entry name" value="PKS_DH_N"/>
</dbReference>
<dbReference type="UniPathway" id="UPA00094"/>
<dbReference type="PANTHER" id="PTHR43775:SF7">
    <property type="entry name" value="FATTY ACID SYNTHASE"/>
    <property type="match status" value="1"/>
</dbReference>
<gene>
    <name evidence="12" type="ORF">OSB1V03_LOCUS12637</name>
</gene>
<keyword evidence="6" id="KW-0443">Lipid metabolism</keyword>
<dbReference type="SUPFAM" id="SSF51735">
    <property type="entry name" value="NAD(P)-binding Rossmann-fold domains"/>
    <property type="match status" value="1"/>
</dbReference>
<dbReference type="Gene3D" id="3.40.50.720">
    <property type="entry name" value="NAD(P)-binding Rossmann-like Domain"/>
    <property type="match status" value="1"/>
</dbReference>
<dbReference type="Gene3D" id="3.90.180.10">
    <property type="entry name" value="Medium-chain alcohol dehydrogenases, catalytic domain"/>
    <property type="match status" value="1"/>
</dbReference>
<feature type="region of interest" description="N-terminal hotdog fold" evidence="9">
    <location>
        <begin position="499"/>
        <end position="626"/>
    </location>
</feature>
<dbReference type="InterPro" id="IPR029063">
    <property type="entry name" value="SAM-dependent_MTases_sf"/>
</dbReference>
<feature type="non-terminal residue" evidence="12">
    <location>
        <position position="1553"/>
    </location>
</feature>
<dbReference type="Pfam" id="PF21089">
    <property type="entry name" value="PKS_DH_N"/>
    <property type="match status" value="1"/>
</dbReference>
<dbReference type="InterPro" id="IPR049391">
    <property type="entry name" value="FAS_pseudo-KR"/>
</dbReference>
<dbReference type="InterPro" id="IPR050091">
    <property type="entry name" value="PKS_NRPS_Biosynth_Enz"/>
</dbReference>
<dbReference type="InterPro" id="IPR036291">
    <property type="entry name" value="NAD(P)-bd_dom_sf"/>
</dbReference>
<feature type="coiled-coil region" evidence="10">
    <location>
        <begin position="1089"/>
        <end position="1116"/>
    </location>
</feature>
<evidence type="ECO:0000256" key="5">
    <source>
        <dbReference type="ARBA" id="ARBA00023002"/>
    </source>
</evidence>
<keyword evidence="1" id="KW-0596">Phosphopantetheine</keyword>
<protein>
    <recommendedName>
        <fullName evidence="11">PKS/mFAS DH domain-containing protein</fullName>
    </recommendedName>
</protein>
<keyword evidence="10" id="KW-0175">Coiled coil</keyword>
<dbReference type="InterPro" id="IPR020843">
    <property type="entry name" value="ER"/>
</dbReference>
<name>A0A7R9L043_9ACAR</name>
<dbReference type="Pfam" id="PF21149">
    <property type="entry name" value="FAS_pseudo-KR"/>
    <property type="match status" value="1"/>
</dbReference>
<keyword evidence="4" id="KW-0521">NADP</keyword>
<sequence>QEFRQYCPPLLPVTQKLKYKPGLAAVNNFGIGGVNDHVIVEPNPRVPSGDSHKLCEPMARLVLICGRTQESVKHIMNFIESSPKKVTKEFVTLLCRSMKYTPNVNSTGFPVRGSIIINETNDGKSEVKYNYKKQISVMKDKTLPPLWIVFPGLGGQWPAMAKALMPIKIFADKVEECHQILHEFKIDLKYMLLSDDKTSMSTMTAKYCSTTAIEIALFEVMKALDITPDGIIGHSFGEIACAYADGCLSTRDAMVVTYFRGAVTENDKKIAKGLMAVVGLSKAEAKKVTPGGCYLACHNSKDNVVISGPKKEMSEMIKRLEEKAVFVRQLESSEIPYHSQYLITSAKPMTEAIKKYIPNPRLRSRKWVSTSLMSTDLSDEALKYASAEYFVYNLMNPVLFIDKLKDLPTDAIILELGPHSIFPKVVSETLDNSTYVSLIKRNANDTNLDTFMAGLATLYESGVNLSIEKLYPVVEWPVARNTQSISSLMRWDHSRKFEHKLYPQKYCRLTAGDYNFPVNPSMLQGHAFYLDHAVDGNALFPATGYLMLAWRKLATSRGKLWYQLPVIFENVQLKRAVFLNDANGTILTVKYFPNTDEFCVLENDNVCVVGKVRTPDDEVLLTPNAILERQKLMASTQYSLDRKDIYKELGVLGLDYGPNFQRLKRIQTNDFRDIYGINEWDGNFVTYLDAMLQSMVFAAPFRKLMVPVMIRAIRVDPRVFFENVNRNRNVEQTATDIEQSAVADVGLVVAVGGEVADPDAHLGIVEIDEEILTEAKILLDAEIARKKERFSVFSADMPFHFNAKSKRLVAHGLEVEDLMAFPIPRRSDGTDLVLDTYEFFPNEDLEAVDASDKRVANEYIEVCKAMAAKIKLIGYKDIKCDFNYQNISDDVIQEYRTTNNENHVLFQQTATDIEQSAVADVGLVVAVGGEVADPDAHLGIVEIDEEILTEAKILLDAEIARKKERFSVFSADMPFHFNAKSKRLVAHGLEVEDLMAFPIPRRSDGTDLVLDTYEFFPNEDLEAVDASDKRVANEYIEVCKAMAAKIKLIGYKDIKCDFNYQNISDDVIQEYRTTNNENHVLFRIFDKILTEVVDENKNMKNKVVDENKNMKNSKEVMKVLKDIESGAEYDLNKDLINQIQKNEHMIRTLVDIVCENFVTIKEIKVTEINLSSGILAKEVDQIMSLFRIMPYDIDYKLVVKSKQDCNDIVGLLFRQMVNESEIPDKSNVIRVTTDYEKWFGVLQEKLITAKDADNQTDNVWLMADDSGINGIVGMRLEPGGENFRYIFNMDSNTDTNIDFTTKPYSDILANDLVANVIKGGKLGSYRHIKLPKDSDKVVSMLIKDLNPVWALERPEEWYDLRSLSPKRESYDFNGQKVTKNKINIYSTGLSFHDVMLATGRIPSGPEVVFMDCTIGGEFAGRLAETGERVMGMESGRCFATSVYAATHTYAKIPDHWSMNDAVSILSTYSTAYYGLIKAGRLRKGESILIHSAAGGVGQSAINICKHYECDIYVTVGNDEKKQFLMNEYNIPENKIFNSRDILFKNQIMEATEG</sequence>
<dbReference type="Gene3D" id="3.40.50.150">
    <property type="entry name" value="Vaccinia Virus protein VP39"/>
    <property type="match status" value="1"/>
</dbReference>
<dbReference type="InterPro" id="IPR049900">
    <property type="entry name" value="PKS_mFAS_DH"/>
</dbReference>
<dbReference type="GO" id="GO:0006633">
    <property type="term" value="P:fatty acid biosynthetic process"/>
    <property type="evidence" value="ECO:0007669"/>
    <property type="project" value="UniProtKB-UniPathway"/>
</dbReference>
<dbReference type="InterPro" id="IPR042104">
    <property type="entry name" value="PKS_dehydratase_sf"/>
</dbReference>
<evidence type="ECO:0000256" key="1">
    <source>
        <dbReference type="ARBA" id="ARBA00022450"/>
    </source>
</evidence>
<evidence type="ECO:0000256" key="4">
    <source>
        <dbReference type="ARBA" id="ARBA00022857"/>
    </source>
</evidence>
<dbReference type="InterPro" id="IPR016035">
    <property type="entry name" value="Acyl_Trfase/lysoPLipase"/>
</dbReference>
<evidence type="ECO:0000313" key="12">
    <source>
        <dbReference type="EMBL" id="CAD7632232.1"/>
    </source>
</evidence>
<dbReference type="Gene3D" id="3.10.129.110">
    <property type="entry name" value="Polyketide synthase dehydratase"/>
    <property type="match status" value="1"/>
</dbReference>
<dbReference type="Pfam" id="PF16197">
    <property type="entry name" value="KAsynt_C_assoc"/>
    <property type="match status" value="1"/>
</dbReference>
<keyword evidence="8" id="KW-0511">Multifunctional enzyme</keyword>
<dbReference type="InterPro" id="IPR014043">
    <property type="entry name" value="Acyl_transferase_dom"/>
</dbReference>
<dbReference type="PROSITE" id="PS52019">
    <property type="entry name" value="PKS_MFAS_DH"/>
    <property type="match status" value="1"/>
</dbReference>
<dbReference type="EMBL" id="OC865241">
    <property type="protein sequence ID" value="CAD7632232.1"/>
    <property type="molecule type" value="Genomic_DNA"/>
</dbReference>
<evidence type="ECO:0000256" key="7">
    <source>
        <dbReference type="ARBA" id="ARBA00023160"/>
    </source>
</evidence>
<keyword evidence="7" id="KW-0275">Fatty acid biosynthesis</keyword>
<organism evidence="12">
    <name type="scientific">Medioppia subpectinata</name>
    <dbReference type="NCBI Taxonomy" id="1979941"/>
    <lineage>
        <taxon>Eukaryota</taxon>
        <taxon>Metazoa</taxon>
        <taxon>Ecdysozoa</taxon>
        <taxon>Arthropoda</taxon>
        <taxon>Chelicerata</taxon>
        <taxon>Arachnida</taxon>
        <taxon>Acari</taxon>
        <taxon>Acariformes</taxon>
        <taxon>Sarcoptiformes</taxon>
        <taxon>Oribatida</taxon>
        <taxon>Brachypylina</taxon>
        <taxon>Oppioidea</taxon>
        <taxon>Oppiidae</taxon>
        <taxon>Medioppia</taxon>
    </lineage>
</organism>
<dbReference type="SUPFAM" id="SSF52151">
    <property type="entry name" value="FabD/lysophospholipase-like"/>
    <property type="match status" value="1"/>
</dbReference>
<dbReference type="Gene3D" id="3.30.70.3290">
    <property type="match status" value="1"/>
</dbReference>
<keyword evidence="13" id="KW-1185">Reference proteome</keyword>
<dbReference type="GO" id="GO:0004312">
    <property type="term" value="F:fatty acid synthase activity"/>
    <property type="evidence" value="ECO:0007669"/>
    <property type="project" value="TreeGrafter"/>
</dbReference>
<evidence type="ECO:0000259" key="11">
    <source>
        <dbReference type="PROSITE" id="PS52019"/>
    </source>
</evidence>
<dbReference type="Pfam" id="PF00698">
    <property type="entry name" value="Acyl_transf_1"/>
    <property type="match status" value="1"/>
</dbReference>
<dbReference type="PANTHER" id="PTHR43775">
    <property type="entry name" value="FATTY ACID SYNTHASE"/>
    <property type="match status" value="1"/>
</dbReference>